<keyword evidence="4" id="KW-0175">Coiled coil</keyword>
<gene>
    <name evidence="6" type="ORF">XNOV1_A012306</name>
</gene>
<dbReference type="Proteomes" id="UP001178508">
    <property type="component" value="Chromosome 20"/>
</dbReference>
<keyword evidence="2" id="KW-0547">Nucleotide-binding</keyword>
<evidence type="ECO:0000256" key="2">
    <source>
        <dbReference type="ARBA" id="ARBA00022741"/>
    </source>
</evidence>
<evidence type="ECO:0000313" key="6">
    <source>
        <dbReference type="EMBL" id="CAJ1081912.1"/>
    </source>
</evidence>
<reference evidence="6" key="1">
    <citation type="submission" date="2023-08" db="EMBL/GenBank/DDBJ databases">
        <authorList>
            <person name="Alioto T."/>
            <person name="Alioto T."/>
            <person name="Gomez Garrido J."/>
        </authorList>
    </citation>
    <scope>NUCLEOTIDE SEQUENCE</scope>
</reference>
<dbReference type="GO" id="GO:0005525">
    <property type="term" value="F:GTP binding"/>
    <property type="evidence" value="ECO:0007669"/>
    <property type="project" value="UniProtKB-KW"/>
</dbReference>
<dbReference type="InterPro" id="IPR027417">
    <property type="entry name" value="P-loop_NTPase"/>
</dbReference>
<feature type="domain" description="AIG1-type G" evidence="5">
    <location>
        <begin position="21"/>
        <end position="222"/>
    </location>
</feature>
<name>A0AAV1H7E4_XYRNO</name>
<organism evidence="6 7">
    <name type="scientific">Xyrichtys novacula</name>
    <name type="common">Pearly razorfish</name>
    <name type="synonym">Hemipteronotus novacula</name>
    <dbReference type="NCBI Taxonomy" id="13765"/>
    <lineage>
        <taxon>Eukaryota</taxon>
        <taxon>Metazoa</taxon>
        <taxon>Chordata</taxon>
        <taxon>Craniata</taxon>
        <taxon>Vertebrata</taxon>
        <taxon>Euteleostomi</taxon>
        <taxon>Actinopterygii</taxon>
        <taxon>Neopterygii</taxon>
        <taxon>Teleostei</taxon>
        <taxon>Neoteleostei</taxon>
        <taxon>Acanthomorphata</taxon>
        <taxon>Eupercaria</taxon>
        <taxon>Labriformes</taxon>
        <taxon>Labridae</taxon>
        <taxon>Xyrichtys</taxon>
    </lineage>
</organism>
<dbReference type="AlphaFoldDB" id="A0AAV1H7E4"/>
<keyword evidence="3" id="KW-0342">GTP-binding</keyword>
<evidence type="ECO:0000256" key="1">
    <source>
        <dbReference type="ARBA" id="ARBA00008535"/>
    </source>
</evidence>
<dbReference type="FunFam" id="3.40.50.300:FF:000366">
    <property type="entry name" value="GTPase, IMAP family member 2"/>
    <property type="match status" value="1"/>
</dbReference>
<protein>
    <submittedName>
        <fullName evidence="6">GTPase IMAP family member 4-like</fullName>
    </submittedName>
</protein>
<feature type="coiled-coil region" evidence="4">
    <location>
        <begin position="387"/>
        <end position="422"/>
    </location>
</feature>
<evidence type="ECO:0000256" key="3">
    <source>
        <dbReference type="ARBA" id="ARBA00023134"/>
    </source>
</evidence>
<dbReference type="CDD" id="cd01852">
    <property type="entry name" value="AIG1"/>
    <property type="match status" value="1"/>
</dbReference>
<dbReference type="InterPro" id="IPR006703">
    <property type="entry name" value="G_AIG1"/>
</dbReference>
<proteinExistence type="inferred from homology"/>
<feature type="coiled-coil region" evidence="4">
    <location>
        <begin position="218"/>
        <end position="341"/>
    </location>
</feature>
<evidence type="ECO:0000256" key="4">
    <source>
        <dbReference type="SAM" id="Coils"/>
    </source>
</evidence>
<dbReference type="InterPro" id="IPR045058">
    <property type="entry name" value="GIMA/IAN/Toc"/>
</dbReference>
<evidence type="ECO:0000259" key="5">
    <source>
        <dbReference type="PROSITE" id="PS51720"/>
    </source>
</evidence>
<dbReference type="PANTHER" id="PTHR10903">
    <property type="entry name" value="GTPASE, IMAP FAMILY MEMBER-RELATED"/>
    <property type="match status" value="1"/>
</dbReference>
<evidence type="ECO:0000313" key="7">
    <source>
        <dbReference type="Proteomes" id="UP001178508"/>
    </source>
</evidence>
<comment type="similarity">
    <text evidence="1">Belongs to the TRAFAC class TrmE-Era-EngA-EngB-Septin-like GTPase superfamily. AIG1/Toc34/Toc159-like paraseptin GTPase family. IAN subfamily.</text>
</comment>
<dbReference type="PANTHER" id="PTHR10903:SF112">
    <property type="entry name" value="SI:CH211-113E8.5"/>
    <property type="match status" value="1"/>
</dbReference>
<accession>A0AAV1H7E4</accession>
<keyword evidence="7" id="KW-1185">Reference proteome</keyword>
<dbReference type="PROSITE" id="PS51720">
    <property type="entry name" value="G_AIG1"/>
    <property type="match status" value="1"/>
</dbReference>
<sequence length="426" mass="51232">MRQHYPDPYMAGNLGHIITNNDELRIVMVGKTGAGKSASGNTILGEDCFESKFSAQSMTVGSSKRRGTVGRQKVAVIDTPGFFDTRFSMQETAVDISQCITYASPGPHVFLVVIRLGRFTEEEKQTVQRIQEIFGQAADRYSMVLFTGGDELEMEQKTIEDFLAESPDLQELVTRCNNQYHVFNNRNKKDHSQVTKLLQKIREIVQKNGGAHYTNEMFQEAERAVDEEKERIMKEKEEEIQNETKKIEKEIQQKFEREMKTLRDQLQADRERERRQEREMWRQQQMIHEMSIREREAREAERMREKQEKERELYKLSEQYENNLREVMRRQTQEMNEQRMKEWHERQAERMRERGEKERELYTLKKQCENDLREKMRRHIQKQEMNEQRMKDMNERQAERMRELLEEKERELKKQHERCLNNGQFV</sequence>
<dbReference type="Gene3D" id="3.40.50.300">
    <property type="entry name" value="P-loop containing nucleotide triphosphate hydrolases"/>
    <property type="match status" value="1"/>
</dbReference>
<dbReference type="Pfam" id="PF04548">
    <property type="entry name" value="AIG1"/>
    <property type="match status" value="1"/>
</dbReference>
<dbReference type="SUPFAM" id="SSF52540">
    <property type="entry name" value="P-loop containing nucleoside triphosphate hydrolases"/>
    <property type="match status" value="1"/>
</dbReference>
<dbReference type="EMBL" id="OY660883">
    <property type="protein sequence ID" value="CAJ1081912.1"/>
    <property type="molecule type" value="Genomic_DNA"/>
</dbReference>